<evidence type="ECO:0000256" key="4">
    <source>
        <dbReference type="ARBA" id="ARBA00022691"/>
    </source>
</evidence>
<reference evidence="11 12" key="1">
    <citation type="submission" date="2015-09" db="EMBL/GenBank/DDBJ databases">
        <title>Draft genome sequence of Alicyclobacillus ferrooxydans DSM 22381.</title>
        <authorList>
            <person name="Hemp J."/>
        </authorList>
    </citation>
    <scope>NUCLEOTIDE SEQUENCE [LARGE SCALE GENOMIC DNA]</scope>
    <source>
        <strain evidence="11 12">TC-34</strain>
    </source>
</reference>
<dbReference type="CDD" id="cd01335">
    <property type="entry name" value="Radical_SAM"/>
    <property type="match status" value="1"/>
</dbReference>
<dbReference type="Proteomes" id="UP000050482">
    <property type="component" value="Unassembled WGS sequence"/>
</dbReference>
<dbReference type="SFLD" id="SFLDF00288">
    <property type="entry name" value="HemN-like__clustered_with_nucl"/>
    <property type="match status" value="1"/>
</dbReference>
<comment type="caution">
    <text evidence="11">The sequence shown here is derived from an EMBL/GenBank/DDBJ whole genome shotgun (WGS) entry which is preliminary data.</text>
</comment>
<dbReference type="SMART" id="SM00729">
    <property type="entry name" value="Elp3"/>
    <property type="match status" value="1"/>
</dbReference>
<evidence type="ECO:0000256" key="8">
    <source>
        <dbReference type="ARBA" id="ARBA00023186"/>
    </source>
</evidence>
<dbReference type="Pfam" id="PF06969">
    <property type="entry name" value="HemN_C"/>
    <property type="match status" value="1"/>
</dbReference>
<comment type="similarity">
    <text evidence="1">Belongs to the anaerobic coproporphyrinogen-III oxidase family. HemW subfamily.</text>
</comment>
<keyword evidence="8 9" id="KW-0143">Chaperone</keyword>
<evidence type="ECO:0000256" key="5">
    <source>
        <dbReference type="ARBA" id="ARBA00022723"/>
    </source>
</evidence>
<dbReference type="InterPro" id="IPR004559">
    <property type="entry name" value="HemW-like"/>
</dbReference>
<protein>
    <recommendedName>
        <fullName evidence="2 9">Heme chaperone HemW</fullName>
    </recommendedName>
</protein>
<evidence type="ECO:0000313" key="11">
    <source>
        <dbReference type="EMBL" id="KPV38997.1"/>
    </source>
</evidence>
<gene>
    <name evidence="11" type="ORF">AN477_23375</name>
</gene>
<dbReference type="PROSITE" id="PS51918">
    <property type="entry name" value="RADICAL_SAM"/>
    <property type="match status" value="1"/>
</dbReference>
<dbReference type="InterPro" id="IPR013785">
    <property type="entry name" value="Aldolase_TIM"/>
</dbReference>
<keyword evidence="12" id="KW-1185">Reference proteome</keyword>
<comment type="subcellular location">
    <subcellularLocation>
        <location evidence="9">Cytoplasm</location>
    </subcellularLocation>
</comment>
<dbReference type="NCBIfam" id="TIGR00539">
    <property type="entry name" value="hemN_rel"/>
    <property type="match status" value="1"/>
</dbReference>
<keyword evidence="3 9" id="KW-0349">Heme</keyword>
<dbReference type="SFLD" id="SFLDS00029">
    <property type="entry name" value="Radical_SAM"/>
    <property type="match status" value="1"/>
</dbReference>
<sequence length="389" mass="43821">MDDRMHSSTPTSLYVHIPFCKSRCFYCDFTTYVAPRPEVDAYVKFLQREFEMLGSETNQPLKTVFFGGGTPTYLDARQLDEVLRSMHQYFRIASDAEITVEANPGTVDAEKLTVLRQWGVNRLSFGAQTFDENLLMAIGRTHDTDAVRTSVELAKQSGFSRINLDLMFGLPEQTIESVERAIAEVVRLGVRHVSAYWLKVEPGTPFHRWQDAGLLTLPGEDTEADMYDVVRKSLSGYGLVHYEVSNFAVPGEEALHNLVYWRNEPYLAAGVGAHGYVRGVRYENVTRLTDYARMISEGKRPIADDHQVSPQESAEDTMMLGLRLKDGVSAAEFLARHGVPMDTVFADELERLVTQGLIEYRDGVVRLTEKAWPIANLVFEEFVGALTSD</sequence>
<dbReference type="Gene3D" id="3.20.20.70">
    <property type="entry name" value="Aldolase class I"/>
    <property type="match status" value="1"/>
</dbReference>
<dbReference type="Pfam" id="PF04055">
    <property type="entry name" value="Radical_SAM"/>
    <property type="match status" value="1"/>
</dbReference>
<dbReference type="GO" id="GO:0046872">
    <property type="term" value="F:metal ion binding"/>
    <property type="evidence" value="ECO:0007669"/>
    <property type="project" value="UniProtKB-UniRule"/>
</dbReference>
<dbReference type="SUPFAM" id="SSF102114">
    <property type="entry name" value="Radical SAM enzymes"/>
    <property type="match status" value="1"/>
</dbReference>
<dbReference type="SFLD" id="SFLDG01082">
    <property type="entry name" value="B12-binding_domain_containing"/>
    <property type="match status" value="1"/>
</dbReference>
<keyword evidence="5 9" id="KW-0479">Metal-binding</keyword>
<evidence type="ECO:0000256" key="9">
    <source>
        <dbReference type="RuleBase" id="RU364116"/>
    </source>
</evidence>
<dbReference type="InterPro" id="IPR010723">
    <property type="entry name" value="HemN_C"/>
</dbReference>
<dbReference type="InterPro" id="IPR034505">
    <property type="entry name" value="Coproporphyrinogen-III_oxidase"/>
</dbReference>
<dbReference type="EMBL" id="LJCO01000108">
    <property type="protein sequence ID" value="KPV38997.1"/>
    <property type="molecule type" value="Genomic_DNA"/>
</dbReference>
<dbReference type="SFLD" id="SFLDG01065">
    <property type="entry name" value="anaerobic_coproporphyrinogen-I"/>
    <property type="match status" value="1"/>
</dbReference>
<keyword evidence="4 9" id="KW-0949">S-adenosyl-L-methionine</keyword>
<dbReference type="GO" id="GO:0004109">
    <property type="term" value="F:coproporphyrinogen oxidase activity"/>
    <property type="evidence" value="ECO:0007669"/>
    <property type="project" value="InterPro"/>
</dbReference>
<dbReference type="PANTHER" id="PTHR13932:SF5">
    <property type="entry name" value="RADICAL S-ADENOSYL METHIONINE DOMAIN-CONTAINING PROTEIN 1, MITOCHONDRIAL"/>
    <property type="match status" value="1"/>
</dbReference>
<dbReference type="InterPro" id="IPR006638">
    <property type="entry name" value="Elp3/MiaA/NifB-like_rSAM"/>
</dbReference>
<dbReference type="PATRIC" id="fig|471514.4.peg.2329"/>
<dbReference type="InterPro" id="IPR058240">
    <property type="entry name" value="rSAM_sf"/>
</dbReference>
<dbReference type="STRING" id="471514.AN477_23375"/>
<keyword evidence="6 9" id="KW-0408">Iron</keyword>
<dbReference type="AlphaFoldDB" id="A0A0N8PMK7"/>
<keyword evidence="9" id="KW-0963">Cytoplasm</keyword>
<evidence type="ECO:0000259" key="10">
    <source>
        <dbReference type="PROSITE" id="PS51918"/>
    </source>
</evidence>
<organism evidence="11 12">
    <name type="scientific">Alicyclobacillus ferrooxydans</name>
    <dbReference type="NCBI Taxonomy" id="471514"/>
    <lineage>
        <taxon>Bacteria</taxon>
        <taxon>Bacillati</taxon>
        <taxon>Bacillota</taxon>
        <taxon>Bacilli</taxon>
        <taxon>Bacillales</taxon>
        <taxon>Alicyclobacillaceae</taxon>
        <taxon>Alicyclobacillus</taxon>
    </lineage>
</organism>
<evidence type="ECO:0000256" key="7">
    <source>
        <dbReference type="ARBA" id="ARBA00023014"/>
    </source>
</evidence>
<dbReference type="PANTHER" id="PTHR13932">
    <property type="entry name" value="COPROPORPHYRINIGEN III OXIDASE"/>
    <property type="match status" value="1"/>
</dbReference>
<keyword evidence="7 9" id="KW-0411">Iron-sulfur</keyword>
<name>A0A0N8PMK7_9BACL</name>
<evidence type="ECO:0000256" key="3">
    <source>
        <dbReference type="ARBA" id="ARBA00022617"/>
    </source>
</evidence>
<accession>A0A0N8PMK7</accession>
<feature type="domain" description="Radical SAM core" evidence="10">
    <location>
        <begin position="5"/>
        <end position="237"/>
    </location>
</feature>
<evidence type="ECO:0000256" key="1">
    <source>
        <dbReference type="ARBA" id="ARBA00006100"/>
    </source>
</evidence>
<evidence type="ECO:0000256" key="6">
    <source>
        <dbReference type="ARBA" id="ARBA00023004"/>
    </source>
</evidence>
<dbReference type="GO" id="GO:0051539">
    <property type="term" value="F:4 iron, 4 sulfur cluster binding"/>
    <property type="evidence" value="ECO:0007669"/>
    <property type="project" value="UniProtKB-UniRule"/>
</dbReference>
<evidence type="ECO:0000256" key="2">
    <source>
        <dbReference type="ARBA" id="ARBA00017228"/>
    </source>
</evidence>
<evidence type="ECO:0000313" key="12">
    <source>
        <dbReference type="Proteomes" id="UP000050482"/>
    </source>
</evidence>
<dbReference type="InterPro" id="IPR007197">
    <property type="entry name" value="rSAM"/>
</dbReference>
<dbReference type="SFLD" id="SFLDF00562">
    <property type="entry name" value="HemN-like__clustered_with_heat"/>
    <property type="match status" value="1"/>
</dbReference>
<proteinExistence type="inferred from homology"/>
<dbReference type="GO" id="GO:0005737">
    <property type="term" value="C:cytoplasm"/>
    <property type="evidence" value="ECO:0007669"/>
    <property type="project" value="UniProtKB-SubCell"/>
</dbReference>
<comment type="function">
    <text evidence="9">Probably acts as a heme chaperone, transferring heme to an unknown acceptor. Binds one molecule of heme per monomer, possibly covalently. Binds 1 [4Fe-4S] cluster. The cluster is coordinated with 3 cysteines and an exchangeable S-adenosyl-L-methionine.</text>
</comment>
<keyword evidence="9" id="KW-0004">4Fe-4S</keyword>
<dbReference type="GO" id="GO:0006779">
    <property type="term" value="P:porphyrin-containing compound biosynthetic process"/>
    <property type="evidence" value="ECO:0007669"/>
    <property type="project" value="InterPro"/>
</dbReference>